<accession>A0ABY4EHU1</accession>
<feature type="domain" description="SOGP N-terminal" evidence="6">
    <location>
        <begin position="19"/>
        <end position="241"/>
    </location>
</feature>
<dbReference type="PANTHER" id="PTHR37469">
    <property type="entry name" value="CELLOBIONIC ACID PHOSPHORYLASE-RELATED"/>
    <property type="match status" value="1"/>
</dbReference>
<dbReference type="Gene3D" id="1.50.10.10">
    <property type="match status" value="1"/>
</dbReference>
<dbReference type="InterPro" id="IPR048771">
    <property type="entry name" value="SOGP_2nd"/>
</dbReference>
<evidence type="ECO:0000259" key="4">
    <source>
        <dbReference type="Pfam" id="PF21250"/>
    </source>
</evidence>
<feature type="domain" description="Glycoside phosphorylase super sandwich" evidence="4">
    <location>
        <begin position="305"/>
        <end position="553"/>
    </location>
</feature>
<dbReference type="RefSeq" id="WP_244709599.1">
    <property type="nucleotide sequence ID" value="NZ_CP095073.1"/>
</dbReference>
<evidence type="ECO:0000259" key="5">
    <source>
        <dbReference type="Pfam" id="PF21270"/>
    </source>
</evidence>
<dbReference type="Pfam" id="PF21250">
    <property type="entry name" value="SOGP_2nd"/>
    <property type="match status" value="1"/>
</dbReference>
<keyword evidence="8" id="KW-1185">Reference proteome</keyword>
<evidence type="ECO:0000259" key="6">
    <source>
        <dbReference type="Pfam" id="PF21958"/>
    </source>
</evidence>
<keyword evidence="1" id="KW-0328">Glycosyltransferase</keyword>
<dbReference type="InterPro" id="IPR008928">
    <property type="entry name" value="6-hairpin_glycosidase_sf"/>
</dbReference>
<dbReference type="PANTHER" id="PTHR37469:SF2">
    <property type="entry name" value="CELLOBIONIC ACID PHOSPHORYLASE"/>
    <property type="match status" value="1"/>
</dbReference>
<reference evidence="7 8" key="1">
    <citation type="submission" date="2022-04" db="EMBL/GenBank/DDBJ databases">
        <title>Halobacillus sp. isolated from saltern.</title>
        <authorList>
            <person name="Won M."/>
            <person name="Lee C.-M."/>
            <person name="Woen H.-Y."/>
            <person name="Kwon S.-W."/>
        </authorList>
    </citation>
    <scope>NUCLEOTIDE SEQUENCE [LARGE SCALE GENOMIC DNA]</scope>
    <source>
        <strain evidence="7 8">SSBR10-3</strain>
    </source>
</reference>
<dbReference type="Pfam" id="PF17167">
    <property type="entry name" value="Glyco_hydro_94"/>
    <property type="match status" value="1"/>
</dbReference>
<dbReference type="EMBL" id="CP095073">
    <property type="protein sequence ID" value="UOQ43995.1"/>
    <property type="molecule type" value="Genomic_DNA"/>
</dbReference>
<dbReference type="SUPFAM" id="SSF48208">
    <property type="entry name" value="Six-hairpin glycosidases"/>
    <property type="match status" value="1"/>
</dbReference>
<protein>
    <submittedName>
        <fullName evidence="7">Cellobiose phosphorylase</fullName>
    </submittedName>
</protein>
<dbReference type="Pfam" id="PF21958">
    <property type="entry name" value="SOGP_N"/>
    <property type="match status" value="1"/>
</dbReference>
<evidence type="ECO:0000256" key="1">
    <source>
        <dbReference type="ARBA" id="ARBA00022676"/>
    </source>
</evidence>
<evidence type="ECO:0000313" key="7">
    <source>
        <dbReference type="EMBL" id="UOQ43995.1"/>
    </source>
</evidence>
<evidence type="ECO:0000313" key="8">
    <source>
        <dbReference type="Proteomes" id="UP000831787"/>
    </source>
</evidence>
<dbReference type="InterPro" id="IPR033432">
    <property type="entry name" value="GH94_catalytic"/>
</dbReference>
<keyword evidence="2" id="KW-0808">Transferase</keyword>
<name>A0ABY4EHU1_9BACI</name>
<dbReference type="Gene3D" id="2.70.98.40">
    <property type="entry name" value="Glycoside hydrolase, family 65, N-terminal domain"/>
    <property type="match status" value="1"/>
</dbReference>
<dbReference type="InterPro" id="IPR053831">
    <property type="entry name" value="SOGP_N"/>
</dbReference>
<dbReference type="InterPro" id="IPR052047">
    <property type="entry name" value="GH94_Enzymes"/>
</dbReference>
<feature type="domain" description="Glycoside phosphorylase C-terminal" evidence="5">
    <location>
        <begin position="1023"/>
        <end position="1099"/>
    </location>
</feature>
<proteinExistence type="predicted"/>
<evidence type="ECO:0000256" key="2">
    <source>
        <dbReference type="ARBA" id="ARBA00022679"/>
    </source>
</evidence>
<sequence length="1111" mass="127573">MITKSTNYRLQAGDLSFDFLKSGDLLQIKHHTIMINQLLSNPIDGSLNNLYLRIFENEQITAVPLLGIQSNSTLKMAEDHVKWEGKVQNIDYEVVFHLSDRAVWFWEVNVEGSGKKIDLVYGQDLGLAEEGAIRANEAYVSQYLDHAVFEDEQKGYVICTRQNQPQAEKFPYLQQGCLQKASGYSTDGFQFFGLSYKTTNRPEALSEPHLAAQNYQYEFAYSALQSEQIQLNGKQQVVFYGLYREDHPDAVTEPEFSRQIEEAWEIVCKKPREEGRIVPDVSIKPEIGQPVQSLELTSDEIDQYFPERQLEETLSGDVYSFFKPDYEHVVLKKKEEKVERPHGHILLNGYHDSDPEGTFATTCYMYGVFNSQVVVGNSNMNKMMSNARNPLNIMKTSGQRIYIERDGQYRLLSMPSLFEVGFNYARWFYKLEDDLLIITNFTKAAQPQLQLEVNSVKGRNYRYLVTNQLTMNTNEYEVPFELEQRDNVLVFRGSEGADSRSVHPDLCYQLEVNGGDMRVSDESFLADGVEAGEASLVVLELEASSSWQLTIQGSLNGMLDKGQVLDFEKEKVQYQAYFKQVMRRFRLSMQGAGEEGLEKFNALAWWYTHNMLVHFSSPHGLEQYGGAAWGTRDVCQGPAEYFLATQNYDAIRHIIRTVYSHQHKETGDWPQWFMFDAYEMQQFDSHGDVIVWPLKVVGDYLRATGDYAILKEETAYVSTQTEKTTEEKETILAHIQKAVDYIKNHLLHDTYLSSYGDGDWDDTLQPANQQLKKFMASSWTVALTYQTLKQLGDALVNVEAGTAEAMNELAENIEKDYRTYVMNREVIPGFIYMENQEEARPMLHPEDLETSIDFRLLPMQRSMISELFSLEEAEKHYELIKRHLTFPDGVRLMNKPSNYTGGVSTHFKRSEQAANFGREIGLQYVHAHIRFVEAMAKLGKSEETWQGLSIINPVKIQEVVPNAEMRQSNTYFSSSDAKFHTRYEAQEKFGRLREGAVPVKGGWRIYSSGPGIYMNQLISNVLGVRFEKGDLIIDPVLPKDLDGLEFEFELSGFPVTFVYHLEQDVKTIEVNGKQITLEQIGNRYRQGGFIIKRSDWEPMLSEDSNIIDLYL</sequence>
<dbReference type="InterPro" id="IPR037018">
    <property type="entry name" value="GH65_N"/>
</dbReference>
<dbReference type="Proteomes" id="UP000831787">
    <property type="component" value="Chromosome"/>
</dbReference>
<dbReference type="InterPro" id="IPR012341">
    <property type="entry name" value="6hp_glycosidase-like_sf"/>
</dbReference>
<gene>
    <name evidence="7" type="ORF">MUN89_19330</name>
</gene>
<dbReference type="Pfam" id="PF21270">
    <property type="entry name" value="SOGP_4th"/>
    <property type="match status" value="1"/>
</dbReference>
<evidence type="ECO:0000259" key="3">
    <source>
        <dbReference type="Pfam" id="PF17167"/>
    </source>
</evidence>
<dbReference type="InterPro" id="IPR048773">
    <property type="entry name" value="SOGP_C"/>
</dbReference>
<organism evidence="7 8">
    <name type="scientific">Halobacillus salinarum</name>
    <dbReference type="NCBI Taxonomy" id="2932257"/>
    <lineage>
        <taxon>Bacteria</taxon>
        <taxon>Bacillati</taxon>
        <taxon>Bacillota</taxon>
        <taxon>Bacilli</taxon>
        <taxon>Bacillales</taxon>
        <taxon>Bacillaceae</taxon>
        <taxon>Halobacillus</taxon>
    </lineage>
</organism>
<feature type="domain" description="Glycosyl hydrolase 94 catalytic" evidence="3">
    <location>
        <begin position="690"/>
        <end position="971"/>
    </location>
</feature>